<dbReference type="CDD" id="cd06170">
    <property type="entry name" value="LuxR_C_like"/>
    <property type="match status" value="1"/>
</dbReference>
<feature type="transmembrane region" description="Helical" evidence="4">
    <location>
        <begin position="240"/>
        <end position="258"/>
    </location>
</feature>
<evidence type="ECO:0000259" key="5">
    <source>
        <dbReference type="PROSITE" id="PS50043"/>
    </source>
</evidence>
<feature type="transmembrane region" description="Helical" evidence="4">
    <location>
        <begin position="118"/>
        <end position="136"/>
    </location>
</feature>
<feature type="transmembrane region" description="Helical" evidence="4">
    <location>
        <begin position="87"/>
        <end position="106"/>
    </location>
</feature>
<keyword evidence="3" id="KW-0804">Transcription</keyword>
<keyword evidence="4" id="KW-0812">Transmembrane</keyword>
<dbReference type="GO" id="GO:0003677">
    <property type="term" value="F:DNA binding"/>
    <property type="evidence" value="ECO:0007669"/>
    <property type="project" value="UniProtKB-KW"/>
</dbReference>
<feature type="transmembrane region" description="Helical" evidence="4">
    <location>
        <begin position="335"/>
        <end position="354"/>
    </location>
</feature>
<dbReference type="InterPro" id="IPR036388">
    <property type="entry name" value="WH-like_DNA-bd_sf"/>
</dbReference>
<dbReference type="SMART" id="SM00421">
    <property type="entry name" value="HTH_LUXR"/>
    <property type="match status" value="1"/>
</dbReference>
<protein>
    <recommendedName>
        <fullName evidence="5">HTH luxR-type domain-containing protein</fullName>
    </recommendedName>
</protein>
<keyword evidence="2" id="KW-0238">DNA-binding</keyword>
<feature type="domain" description="HTH luxR-type" evidence="5">
    <location>
        <begin position="441"/>
        <end position="506"/>
    </location>
</feature>
<name>A0A2K2UB05_9ACTN</name>
<evidence type="ECO:0000256" key="3">
    <source>
        <dbReference type="ARBA" id="ARBA00023163"/>
    </source>
</evidence>
<dbReference type="EMBL" id="PPEK01000008">
    <property type="protein sequence ID" value="PNV67474.1"/>
    <property type="molecule type" value="Genomic_DNA"/>
</dbReference>
<dbReference type="InterPro" id="IPR016032">
    <property type="entry name" value="Sig_transdc_resp-reg_C-effctor"/>
</dbReference>
<feature type="transmembrane region" description="Helical" evidence="4">
    <location>
        <begin position="389"/>
        <end position="408"/>
    </location>
</feature>
<keyword evidence="4" id="KW-1133">Transmembrane helix</keyword>
<evidence type="ECO:0000313" key="6">
    <source>
        <dbReference type="EMBL" id="PNV67474.1"/>
    </source>
</evidence>
<dbReference type="PROSITE" id="PS50043">
    <property type="entry name" value="HTH_LUXR_2"/>
    <property type="match status" value="1"/>
</dbReference>
<accession>A0A2K2UB05</accession>
<feature type="transmembrane region" description="Helical" evidence="4">
    <location>
        <begin position="142"/>
        <end position="164"/>
    </location>
</feature>
<reference evidence="7" key="1">
    <citation type="submission" date="2018-01" db="EMBL/GenBank/DDBJ databases">
        <title>Rubneribacter badeniensis gen. nov., sp. nov., and Colonibacter rubneri, gen. nov., sp. nov., WGS of new members of the Eggerthellaceae.</title>
        <authorList>
            <person name="Danylec N."/>
            <person name="Stoll D.A."/>
            <person name="Doetsch A."/>
            <person name="Kulling S.E."/>
            <person name="Huch M."/>
        </authorList>
    </citation>
    <scope>NUCLEOTIDE SEQUENCE [LARGE SCALE GENOMIC DNA]</scope>
    <source>
        <strain evidence="7">ResAG-96</strain>
    </source>
</reference>
<dbReference type="GO" id="GO:0006355">
    <property type="term" value="P:regulation of DNA-templated transcription"/>
    <property type="evidence" value="ECO:0007669"/>
    <property type="project" value="InterPro"/>
</dbReference>
<dbReference type="PANTHER" id="PTHR44688:SF16">
    <property type="entry name" value="DNA-BINDING TRANSCRIPTIONAL ACTIVATOR DEVR_DOSR"/>
    <property type="match status" value="1"/>
</dbReference>
<evidence type="ECO:0000313" key="7">
    <source>
        <dbReference type="Proteomes" id="UP000236197"/>
    </source>
</evidence>
<feature type="transmembrane region" description="Helical" evidence="4">
    <location>
        <begin position="278"/>
        <end position="295"/>
    </location>
</feature>
<comment type="caution">
    <text evidence="6">The sequence shown here is derived from an EMBL/GenBank/DDBJ whole genome shotgun (WGS) entry which is preliminary data.</text>
</comment>
<keyword evidence="1" id="KW-0805">Transcription regulation</keyword>
<keyword evidence="7" id="KW-1185">Reference proteome</keyword>
<evidence type="ECO:0000256" key="1">
    <source>
        <dbReference type="ARBA" id="ARBA00023015"/>
    </source>
</evidence>
<evidence type="ECO:0000256" key="2">
    <source>
        <dbReference type="ARBA" id="ARBA00023125"/>
    </source>
</evidence>
<keyword evidence="4" id="KW-0472">Membrane</keyword>
<sequence>MLQYRCPLADVCHRRNEASKEKCVQEGSVSTFVREAKGLCVDASAALKSNLLLVLGSIAWWGSHFLLLWNVPIATLDSFMSGYDGRFVLTIAGTVVALGALALLAWRKPNLSLYAHPASYAMFAGCASLALVLLVIPSIVEAGAFAGAVGALLSGIGNSFALVLYGELHARMGYRFVPLACAVETVAGVVVFALLSQLPMIAEMVAAAMLVLIAAALYFTSARSPERSADVPAPTRVDMTVRSLVALAMLTGFAYGLLRTFAIGGLEAASMRAGMTSEAIGTCLSALLLVAVFFLQYRQSLFEQCLLFVVPLVATGMLLISVQGVSVVAPMAVNTGGFACFFNLMWYFAAVLAARSTRHRVTFLVALLFFGSQFGQLLGALVPVQFANAFSSGLMYMLLLVLTLFLYWRAKSLRSAAEAPNQAAALSAVYGEDSVSSQSAVWVKQFGLSPREAEIAQLLVQRIPYKQIGEELFVSGNTVKTHVRNIYKKADVSSREELLEKLNDLAKKG</sequence>
<dbReference type="Gene3D" id="1.10.10.10">
    <property type="entry name" value="Winged helix-like DNA-binding domain superfamily/Winged helix DNA-binding domain"/>
    <property type="match status" value="1"/>
</dbReference>
<proteinExistence type="predicted"/>
<dbReference type="AlphaFoldDB" id="A0A2K2UB05"/>
<evidence type="ECO:0000256" key="4">
    <source>
        <dbReference type="SAM" id="Phobius"/>
    </source>
</evidence>
<feature type="transmembrane region" description="Helical" evidence="4">
    <location>
        <begin position="201"/>
        <end position="219"/>
    </location>
</feature>
<dbReference type="PANTHER" id="PTHR44688">
    <property type="entry name" value="DNA-BINDING TRANSCRIPTIONAL ACTIVATOR DEVR_DOSR"/>
    <property type="match status" value="1"/>
</dbReference>
<organism evidence="6 7">
    <name type="scientific">Enteroscipio rubneri</name>
    <dbReference type="NCBI Taxonomy" id="2070686"/>
    <lineage>
        <taxon>Bacteria</taxon>
        <taxon>Bacillati</taxon>
        <taxon>Actinomycetota</taxon>
        <taxon>Coriobacteriia</taxon>
        <taxon>Eggerthellales</taxon>
        <taxon>Eggerthellaceae</taxon>
        <taxon>Enteroscipio</taxon>
    </lineage>
</organism>
<dbReference type="Pfam" id="PF00196">
    <property type="entry name" value="GerE"/>
    <property type="match status" value="1"/>
</dbReference>
<feature type="transmembrane region" description="Helical" evidence="4">
    <location>
        <begin position="307"/>
        <end position="329"/>
    </location>
</feature>
<dbReference type="InterPro" id="IPR000792">
    <property type="entry name" value="Tscrpt_reg_LuxR_C"/>
</dbReference>
<dbReference type="Proteomes" id="UP000236197">
    <property type="component" value="Unassembled WGS sequence"/>
</dbReference>
<dbReference type="SUPFAM" id="SSF46894">
    <property type="entry name" value="C-terminal effector domain of the bipartite response regulators"/>
    <property type="match status" value="1"/>
</dbReference>
<dbReference type="PRINTS" id="PR00038">
    <property type="entry name" value="HTHLUXR"/>
</dbReference>
<feature type="transmembrane region" description="Helical" evidence="4">
    <location>
        <begin position="361"/>
        <end position="383"/>
    </location>
</feature>
<feature type="transmembrane region" description="Helical" evidence="4">
    <location>
        <begin position="51"/>
        <end position="75"/>
    </location>
</feature>
<feature type="transmembrane region" description="Helical" evidence="4">
    <location>
        <begin position="176"/>
        <end position="195"/>
    </location>
</feature>
<gene>
    <name evidence="6" type="ORF">C2L71_07655</name>
</gene>